<dbReference type="PROSITE" id="PS51272">
    <property type="entry name" value="SLH"/>
    <property type="match status" value="1"/>
</dbReference>
<dbReference type="Pfam" id="PF00395">
    <property type="entry name" value="SLH"/>
    <property type="match status" value="1"/>
</dbReference>
<keyword evidence="5" id="KW-1185">Reference proteome</keyword>
<evidence type="ECO:0000259" key="3">
    <source>
        <dbReference type="PROSITE" id="PS51910"/>
    </source>
</evidence>
<dbReference type="PANTHER" id="PTHR46066">
    <property type="entry name" value="CHITINASE DOMAIN-CONTAINING PROTEIN 1 FAMILY MEMBER"/>
    <property type="match status" value="1"/>
</dbReference>
<dbReference type="GO" id="GO:0005975">
    <property type="term" value="P:carbohydrate metabolic process"/>
    <property type="evidence" value="ECO:0007669"/>
    <property type="project" value="InterPro"/>
</dbReference>
<evidence type="ECO:0000313" key="5">
    <source>
        <dbReference type="Proteomes" id="UP000448943"/>
    </source>
</evidence>
<gene>
    <name evidence="4" type="ORF">ERL59_02720</name>
</gene>
<dbReference type="Gene3D" id="3.20.20.80">
    <property type="entry name" value="Glycosidases"/>
    <property type="match status" value="1"/>
</dbReference>
<dbReference type="InterPro" id="IPR029070">
    <property type="entry name" value="Chitinase_insertion_sf"/>
</dbReference>
<feature type="region of interest" description="Disordered" evidence="1">
    <location>
        <begin position="200"/>
        <end position="310"/>
    </location>
</feature>
<dbReference type="AlphaFoldDB" id="A0A6N9Q1E9"/>
<dbReference type="Pfam" id="PF00704">
    <property type="entry name" value="Glyco_hydro_18"/>
    <property type="match status" value="1"/>
</dbReference>
<dbReference type="RefSeq" id="WP_160644254.1">
    <property type="nucleotide sequence ID" value="NZ_SIJB01000007.1"/>
</dbReference>
<dbReference type="InterPro" id="IPR001223">
    <property type="entry name" value="Glyco_hydro18_cat"/>
</dbReference>
<dbReference type="Gene3D" id="3.10.50.10">
    <property type="match status" value="1"/>
</dbReference>
<feature type="domain" description="SLH" evidence="2">
    <location>
        <begin position="78"/>
        <end position="141"/>
    </location>
</feature>
<dbReference type="SMART" id="SM00636">
    <property type="entry name" value="Glyco_18"/>
    <property type="match status" value="1"/>
</dbReference>
<dbReference type="GO" id="GO:0008061">
    <property type="term" value="F:chitin binding"/>
    <property type="evidence" value="ECO:0007669"/>
    <property type="project" value="InterPro"/>
</dbReference>
<feature type="compositionally biased region" description="Gly residues" evidence="1">
    <location>
        <begin position="229"/>
        <end position="305"/>
    </location>
</feature>
<evidence type="ECO:0000259" key="2">
    <source>
        <dbReference type="PROSITE" id="PS51272"/>
    </source>
</evidence>
<dbReference type="PANTHER" id="PTHR46066:SF2">
    <property type="entry name" value="CHITINASE DOMAIN-CONTAINING PROTEIN 1"/>
    <property type="match status" value="1"/>
</dbReference>
<feature type="compositionally biased region" description="Polar residues" evidence="1">
    <location>
        <begin position="205"/>
        <end position="220"/>
    </location>
</feature>
<dbReference type="InterPro" id="IPR001119">
    <property type="entry name" value="SLH_dom"/>
</dbReference>
<accession>A0A6N9Q1E9</accession>
<dbReference type="EMBL" id="SIJB01000007">
    <property type="protein sequence ID" value="NBI27874.1"/>
    <property type="molecule type" value="Genomic_DNA"/>
</dbReference>
<evidence type="ECO:0000313" key="4">
    <source>
        <dbReference type="EMBL" id="NBI27874.1"/>
    </source>
</evidence>
<dbReference type="SUPFAM" id="SSF51445">
    <property type="entry name" value="(Trans)glycosidases"/>
    <property type="match status" value="1"/>
</dbReference>
<dbReference type="InterPro" id="IPR011583">
    <property type="entry name" value="Chitinase_II/V-like_cat"/>
</dbReference>
<dbReference type="Proteomes" id="UP000448943">
    <property type="component" value="Unassembled WGS sequence"/>
</dbReference>
<sequence length="633" mass="69024">MKKILLLLLTLTMVFLLFTSLSLVSALSVEEKFDSLKEKNIFSGYEDGLPHLEDQMTREQAAKIVTLIFNLNTSESSSEQTFTDVPLDRWSHQYIETAVNHGIVNGIGNNEFTPTDQVSYEQFAKMLVIGYSQAINDEISEEKLVDENHVSGWAKKYVSTALNWGLIEETEDYKKYANRVFLVEAAYITEKKFLNTVKKPVVSPSKGNSGSTNSNDTGTDPGSDSGTEPGEGSGTDPGSGSGADPGSGTGTELGEGSGTDPGSGSGADPGSGTGTELGEGSGTDPGNGSGADPGEGSGTDPGEGSGTEVSEDEPIVLAYYTKYTAQDNSSLQALNTFHNYMSAISTITFGITNLGEIEGYYPTDAIDFANNNNLNTYAAIGNHDSNGFSSQLANDVLNDHNKRSKMINNIETLVKDYNYAGVNLDFENMYYYDRAIYTQFVDELANRLQPQGYEIIVSVTAKTRDIPNAAWSGAFDYAALGEIVDYIQLMSYDQHGTWGEPGPVSGYDWLQNVFNYADSQIPSDKIIIGIPGYAIDWDLSGTSNNKAISQKEVSRTFSQGGITAKRDDKSKTPYYEYIDDLGNQHVVWYDDDQSISEKVSLVNDYNFAGVSIWEVDYGNEDFWKAIKKGIQHH</sequence>
<evidence type="ECO:0008006" key="6">
    <source>
        <dbReference type="Google" id="ProtNLM"/>
    </source>
</evidence>
<dbReference type="InterPro" id="IPR017853">
    <property type="entry name" value="GH"/>
</dbReference>
<dbReference type="PROSITE" id="PS51910">
    <property type="entry name" value="GH18_2"/>
    <property type="match status" value="1"/>
</dbReference>
<evidence type="ECO:0000256" key="1">
    <source>
        <dbReference type="SAM" id="MobiDB-lite"/>
    </source>
</evidence>
<proteinExistence type="predicted"/>
<comment type="caution">
    <text evidence="4">The sequence shown here is derived from an EMBL/GenBank/DDBJ whole genome shotgun (WGS) entry which is preliminary data.</text>
</comment>
<protein>
    <recommendedName>
        <fullName evidence="6">Glycoside hydrolase</fullName>
    </recommendedName>
</protein>
<feature type="domain" description="GH18" evidence="3">
    <location>
        <begin position="314"/>
        <end position="633"/>
    </location>
</feature>
<name>A0A6N9Q1E9_9BACL</name>
<organism evidence="4 5">
    <name type="scientific">Chengkuizengella marina</name>
    <dbReference type="NCBI Taxonomy" id="2507566"/>
    <lineage>
        <taxon>Bacteria</taxon>
        <taxon>Bacillati</taxon>
        <taxon>Bacillota</taxon>
        <taxon>Bacilli</taxon>
        <taxon>Bacillales</taxon>
        <taxon>Paenibacillaceae</taxon>
        <taxon>Chengkuizengella</taxon>
    </lineage>
</organism>
<dbReference type="OrthoDB" id="9775889at2"/>
<reference evidence="4 5" key="1">
    <citation type="submission" date="2019-01" db="EMBL/GenBank/DDBJ databases">
        <title>Chengkuizengella sp. nov., isolated from deep-sea sediment of East Pacific Ocean.</title>
        <authorList>
            <person name="Yang J."/>
            <person name="Lai Q."/>
            <person name="Shao Z."/>
        </authorList>
    </citation>
    <scope>NUCLEOTIDE SEQUENCE [LARGE SCALE GENOMIC DNA]</scope>
    <source>
        <strain evidence="4 5">YPA3-1-1</strain>
    </source>
</reference>